<evidence type="ECO:0000313" key="2">
    <source>
        <dbReference type="Proteomes" id="UP000054516"/>
    </source>
</evidence>
<name>A0A1S8AAE2_ROSNE</name>
<organism evidence="1">
    <name type="scientific">Rosellinia necatrix</name>
    <name type="common">White root-rot fungus</name>
    <dbReference type="NCBI Taxonomy" id="77044"/>
    <lineage>
        <taxon>Eukaryota</taxon>
        <taxon>Fungi</taxon>
        <taxon>Dikarya</taxon>
        <taxon>Ascomycota</taxon>
        <taxon>Pezizomycotina</taxon>
        <taxon>Sordariomycetes</taxon>
        <taxon>Xylariomycetidae</taxon>
        <taxon>Xylariales</taxon>
        <taxon>Xylariaceae</taxon>
        <taxon>Rosellinia</taxon>
    </lineage>
</organism>
<proteinExistence type="predicted"/>
<keyword evidence="2" id="KW-1185">Reference proteome</keyword>
<protein>
    <submittedName>
        <fullName evidence="1">Putative related to small s protein</fullName>
    </submittedName>
</protein>
<evidence type="ECO:0000313" key="1">
    <source>
        <dbReference type="EMBL" id="GAW26932.1"/>
    </source>
</evidence>
<dbReference type="AlphaFoldDB" id="A0A1S8AAE2"/>
<dbReference type="EMBL" id="DF977502">
    <property type="protein sequence ID" value="GAW26932.1"/>
    <property type="molecule type" value="Genomic_DNA"/>
</dbReference>
<dbReference type="Proteomes" id="UP000054516">
    <property type="component" value="Unassembled WGS sequence"/>
</dbReference>
<gene>
    <name evidence="1" type="ORF">SAMD00023353_5700510</name>
</gene>
<reference evidence="1" key="1">
    <citation type="submission" date="2016-03" db="EMBL/GenBank/DDBJ databases">
        <title>Draft genome sequence of Rosellinia necatrix.</title>
        <authorList>
            <person name="Kanematsu S."/>
        </authorList>
    </citation>
    <scope>NUCLEOTIDE SEQUENCE [LARGE SCALE GENOMIC DNA]</scope>
    <source>
        <strain evidence="1">W97</strain>
    </source>
</reference>
<sequence>MLRSILFQVLNDFIPVVFPLESLDEVSLQNTESNPRTPKNILVWHNLTNALDIVLTNLKDTNVFIFLDGSDEYRMAGRKHEYTEEQLDLIYDGNNEDEAWGRST</sequence>
<accession>A0A1S8AAE2</accession>